<proteinExistence type="predicted"/>
<dbReference type="InterPro" id="IPR011009">
    <property type="entry name" value="Kinase-like_dom_sf"/>
</dbReference>
<sequence>MKEGSIYTRWMGTISLSGEEKKCVVITSVTDTALKTVKIYWDAYIRRVLELPPCKHLAGVEGVCIDTGISFHARISLINEHIVCGTLDLHVRAFNMSHVPMSASEVNCHLLGILEGMALIHSYGFLHPGLSSNKILLTNQGVCKLYDFCLSDNARNILEYKMSRKTLSLNQFPPEAIQRNDYSQKSDVWSTAVVIWEILSNGILNKKINKFLT</sequence>
<dbReference type="OrthoDB" id="4062651at2759"/>
<dbReference type="PANTHER" id="PTHR24418">
    <property type="entry name" value="TYROSINE-PROTEIN KINASE"/>
    <property type="match status" value="1"/>
</dbReference>
<reference evidence="4" key="1">
    <citation type="submission" date="2021-10" db="EMBL/GenBank/DDBJ databases">
        <title>Tropical sea cucumber genome reveals ecological adaptation and Cuvierian tubules defense mechanism.</title>
        <authorList>
            <person name="Chen T."/>
        </authorList>
    </citation>
    <scope>NUCLEOTIDE SEQUENCE</scope>
    <source>
        <strain evidence="4">Nanhai2018</strain>
        <tissue evidence="4">Muscle</tissue>
    </source>
</reference>
<evidence type="ECO:0000313" key="5">
    <source>
        <dbReference type="Proteomes" id="UP001152320"/>
    </source>
</evidence>
<dbReference type="SUPFAM" id="SSF56112">
    <property type="entry name" value="Protein kinase-like (PK-like)"/>
    <property type="match status" value="1"/>
</dbReference>
<protein>
    <submittedName>
        <fullName evidence="4">Ephrin type-A receptor 1</fullName>
    </submittedName>
</protein>
<dbReference type="Gene3D" id="1.10.510.10">
    <property type="entry name" value="Transferase(Phosphotransferase) domain 1"/>
    <property type="match status" value="1"/>
</dbReference>
<evidence type="ECO:0000256" key="1">
    <source>
        <dbReference type="ARBA" id="ARBA00022741"/>
    </source>
</evidence>
<evidence type="ECO:0000313" key="4">
    <source>
        <dbReference type="EMBL" id="KAJ8021957.1"/>
    </source>
</evidence>
<name>A0A9Q0YKP6_HOLLE</name>
<dbReference type="GO" id="GO:0005524">
    <property type="term" value="F:ATP binding"/>
    <property type="evidence" value="ECO:0007669"/>
    <property type="project" value="UniProtKB-KW"/>
</dbReference>
<dbReference type="Pfam" id="PF07714">
    <property type="entry name" value="PK_Tyr_Ser-Thr"/>
    <property type="match status" value="1"/>
</dbReference>
<organism evidence="4 5">
    <name type="scientific">Holothuria leucospilota</name>
    <name type="common">Black long sea cucumber</name>
    <name type="synonym">Mertensiothuria leucospilota</name>
    <dbReference type="NCBI Taxonomy" id="206669"/>
    <lineage>
        <taxon>Eukaryota</taxon>
        <taxon>Metazoa</taxon>
        <taxon>Echinodermata</taxon>
        <taxon>Eleutherozoa</taxon>
        <taxon>Echinozoa</taxon>
        <taxon>Holothuroidea</taxon>
        <taxon>Aspidochirotacea</taxon>
        <taxon>Aspidochirotida</taxon>
        <taxon>Holothuriidae</taxon>
        <taxon>Holothuria</taxon>
    </lineage>
</organism>
<keyword evidence="4" id="KW-0675">Receptor</keyword>
<comment type="caution">
    <text evidence="4">The sequence shown here is derived from an EMBL/GenBank/DDBJ whole genome shotgun (WGS) entry which is preliminary data.</text>
</comment>
<accession>A0A9Q0YKP6</accession>
<dbReference type="InterPro" id="IPR001245">
    <property type="entry name" value="Ser-Thr/Tyr_kinase_cat_dom"/>
</dbReference>
<dbReference type="EMBL" id="JAIZAY010000021">
    <property type="protein sequence ID" value="KAJ8021957.1"/>
    <property type="molecule type" value="Genomic_DNA"/>
</dbReference>
<dbReference type="InterPro" id="IPR050198">
    <property type="entry name" value="Non-receptor_tyrosine_kinases"/>
</dbReference>
<dbReference type="AlphaFoldDB" id="A0A9Q0YKP6"/>
<evidence type="ECO:0000259" key="3">
    <source>
        <dbReference type="PROSITE" id="PS50011"/>
    </source>
</evidence>
<gene>
    <name evidence="4" type="ORF">HOLleu_39304</name>
</gene>
<feature type="domain" description="Protein kinase" evidence="3">
    <location>
        <begin position="1"/>
        <end position="213"/>
    </location>
</feature>
<keyword evidence="1" id="KW-0547">Nucleotide-binding</keyword>
<keyword evidence="2" id="KW-0067">ATP-binding</keyword>
<dbReference type="Proteomes" id="UP001152320">
    <property type="component" value="Chromosome 21"/>
</dbReference>
<dbReference type="InterPro" id="IPR000719">
    <property type="entry name" value="Prot_kinase_dom"/>
</dbReference>
<dbReference type="GO" id="GO:0004672">
    <property type="term" value="F:protein kinase activity"/>
    <property type="evidence" value="ECO:0007669"/>
    <property type="project" value="InterPro"/>
</dbReference>
<keyword evidence="5" id="KW-1185">Reference proteome</keyword>
<dbReference type="PROSITE" id="PS50011">
    <property type="entry name" value="PROTEIN_KINASE_DOM"/>
    <property type="match status" value="1"/>
</dbReference>
<evidence type="ECO:0000256" key="2">
    <source>
        <dbReference type="ARBA" id="ARBA00022840"/>
    </source>
</evidence>